<gene>
    <name evidence="1" type="ORF">SAMN04487893_11574</name>
</gene>
<dbReference type="AlphaFoldDB" id="A0A1I3U1B6"/>
<organism evidence="1 2">
    <name type="scientific">Myroides guanonis</name>
    <dbReference type="NCBI Taxonomy" id="1150112"/>
    <lineage>
        <taxon>Bacteria</taxon>
        <taxon>Pseudomonadati</taxon>
        <taxon>Bacteroidota</taxon>
        <taxon>Flavobacteriia</taxon>
        <taxon>Flavobacteriales</taxon>
        <taxon>Flavobacteriaceae</taxon>
        <taxon>Myroides</taxon>
    </lineage>
</organism>
<evidence type="ECO:0000313" key="2">
    <source>
        <dbReference type="Proteomes" id="UP000243887"/>
    </source>
</evidence>
<name>A0A1I3U1B6_9FLAO</name>
<evidence type="ECO:0000313" key="1">
    <source>
        <dbReference type="EMBL" id="SFJ76523.1"/>
    </source>
</evidence>
<dbReference type="OrthoDB" id="676083at2"/>
<dbReference type="RefSeq" id="WP_143077770.1">
    <property type="nucleotide sequence ID" value="NZ_FORU01000015.1"/>
</dbReference>
<proteinExistence type="predicted"/>
<dbReference type="EMBL" id="FORU01000015">
    <property type="protein sequence ID" value="SFJ76523.1"/>
    <property type="molecule type" value="Genomic_DNA"/>
</dbReference>
<dbReference type="Proteomes" id="UP000243887">
    <property type="component" value="Unassembled WGS sequence"/>
</dbReference>
<accession>A0A1I3U1B6</accession>
<reference evidence="2" key="1">
    <citation type="submission" date="2016-10" db="EMBL/GenBank/DDBJ databases">
        <authorList>
            <person name="Varghese N."/>
            <person name="Submissions S."/>
        </authorList>
    </citation>
    <scope>NUCLEOTIDE SEQUENCE [LARGE SCALE GENOMIC DNA]</scope>
    <source>
        <strain evidence="2">DSM 26542</strain>
    </source>
</reference>
<dbReference type="STRING" id="1150112.SAMN04487893_11574"/>
<protein>
    <submittedName>
        <fullName evidence="1">Uncharacterized protein</fullName>
    </submittedName>
</protein>
<keyword evidence="2" id="KW-1185">Reference proteome</keyword>
<sequence>MMLQLISIFRLKRFVLIGCFVLATSCKSISTSDLQTIDFKTFEITVPNTWRAIEIRGIDSYVGGIVTNENDTLVFDIGWYSYNITNDDFPLVFDKESYEALTEKEKNLLKSTKHLLVDSLSSNIDFKNYPKQKTEHYRIDCYDAKIVTPINKGFGITGIYIDSLKGSKKLYTKSKMALYGTHLSPNIESDFTNAMKTIKFKKHCL</sequence>